<keyword evidence="8" id="KW-0614">Plasmid</keyword>
<dbReference type="Proteomes" id="UP000000366">
    <property type="component" value="Plasmid RPME01"/>
</dbReference>
<evidence type="ECO:0000256" key="1">
    <source>
        <dbReference type="ARBA" id="ARBA00001974"/>
    </source>
</evidence>
<dbReference type="Gene3D" id="3.50.50.60">
    <property type="entry name" value="FAD/NAD(P)-binding domain"/>
    <property type="match status" value="2"/>
</dbReference>
<comment type="similarity">
    <text evidence="2">Belongs to the FAD-binding monooxygenase family.</text>
</comment>
<dbReference type="InterPro" id="IPR020946">
    <property type="entry name" value="Flavin_mOase-like"/>
</dbReference>
<dbReference type="InterPro" id="IPR036188">
    <property type="entry name" value="FAD/NAD-bd_sf"/>
</dbReference>
<evidence type="ECO:0000256" key="7">
    <source>
        <dbReference type="ARBA" id="ARBA00023033"/>
    </source>
</evidence>
<keyword evidence="6 8" id="KW-0560">Oxidoreductase</keyword>
<proteinExistence type="inferred from homology"/>
<dbReference type="Pfam" id="PF00743">
    <property type="entry name" value="FMO-like"/>
    <property type="match status" value="1"/>
</dbReference>
<keyword evidence="9" id="KW-1185">Reference proteome</keyword>
<accession>A2SP82</accession>
<dbReference type="GO" id="GO:0018667">
    <property type="term" value="F:cyclohexanone monooxygenase activity"/>
    <property type="evidence" value="ECO:0007669"/>
    <property type="project" value="UniProtKB-EC"/>
</dbReference>
<evidence type="ECO:0000256" key="2">
    <source>
        <dbReference type="ARBA" id="ARBA00010139"/>
    </source>
</evidence>
<dbReference type="SUPFAM" id="SSF51905">
    <property type="entry name" value="FAD/NAD(P)-binding domain"/>
    <property type="match status" value="1"/>
</dbReference>
<dbReference type="InterPro" id="IPR050775">
    <property type="entry name" value="FAD-binding_Monooxygenases"/>
</dbReference>
<evidence type="ECO:0000313" key="8">
    <source>
        <dbReference type="EMBL" id="ABM97371.1"/>
    </source>
</evidence>
<sequence length="550" mass="61957">METISIKTSADHSDSTTQYDAIVIGAGFAGMYMLYRLRQLGMSVCVYERGNDVGGTWYWNRYPGCRCDIESLCYSYSFSPELEQEWSWTERYAAQPEILQYAKHVADRFDLRRDIRFRTTVTAAFFDEKSNKWQVTTSDGECARARFLISAVGCLSSGIVPDIPGLTDFKGAWYHTGSWPHETVDLSDKRVGLIGTGSTGIQFSSEIAHSVGHLTIFQRTPNYSVPLCNEPLDKKDLEEAKANYRSMRALCRYSMAGSPYVGNKKKAVDDTNDSRERNFAAAWDGAGFSFVFCYSDLLLDIDSNRTAAEFVERKIREAVKDRAVADLLVPQGYPLGAKRLCVDTGYYQIFNRDNVSLVDVRESPIEYITPTGVRTLHEEYDLDVLVFATGYDAITGPLLRMDIRGRNGRSLRQKWREWPQSYLGLMMEGFPNLLTITGPGSPCVLVNMIVSIEQHVEWIADCIAAMDRDGKQTIEPDAEAESSWSNMVDEIANSTLYPLTDSWFTGKNVNGKSSRFTPYAGGMGQYRRICEEIVEDGYRGFRFDAGCAKI</sequence>
<dbReference type="GO" id="GO:0004499">
    <property type="term" value="F:N,N-dimethylaniline monooxygenase activity"/>
    <property type="evidence" value="ECO:0007669"/>
    <property type="project" value="InterPro"/>
</dbReference>
<name>A2SP82_METPP</name>
<evidence type="ECO:0000256" key="4">
    <source>
        <dbReference type="ARBA" id="ARBA00022827"/>
    </source>
</evidence>
<dbReference type="eggNOG" id="COG2072">
    <property type="taxonomic scope" value="Bacteria"/>
</dbReference>
<dbReference type="PANTHER" id="PTHR43098:SF3">
    <property type="entry name" value="L-ORNITHINE N(5)-MONOOXYGENASE-RELATED"/>
    <property type="match status" value="1"/>
</dbReference>
<geneLocation type="plasmid" evidence="8 9">
    <name>RPME01</name>
</geneLocation>
<keyword evidence="5" id="KW-0521">NADP</keyword>
<dbReference type="GO" id="GO:0050661">
    <property type="term" value="F:NADP binding"/>
    <property type="evidence" value="ECO:0007669"/>
    <property type="project" value="InterPro"/>
</dbReference>
<dbReference type="EC" id="1.14.13.22" evidence="8"/>
<organism evidence="8 9">
    <name type="scientific">Methylibium petroleiphilum (strain ATCC BAA-1232 / LMG 22953 / PM1)</name>
    <dbReference type="NCBI Taxonomy" id="420662"/>
    <lineage>
        <taxon>Bacteria</taxon>
        <taxon>Pseudomonadati</taxon>
        <taxon>Pseudomonadota</taxon>
        <taxon>Betaproteobacteria</taxon>
        <taxon>Burkholderiales</taxon>
        <taxon>Sphaerotilaceae</taxon>
        <taxon>Methylibium</taxon>
    </lineage>
</organism>
<dbReference type="HOGENOM" id="CLU_006937_8_1_4"/>
<keyword evidence="4" id="KW-0274">FAD</keyword>
<dbReference type="EMBL" id="CP000556">
    <property type="protein sequence ID" value="ABM97371.1"/>
    <property type="molecule type" value="Genomic_DNA"/>
</dbReference>
<comment type="cofactor">
    <cofactor evidence="1">
        <name>FAD</name>
        <dbReference type="ChEBI" id="CHEBI:57692"/>
    </cofactor>
</comment>
<keyword evidence="3" id="KW-0285">Flavoprotein</keyword>
<protein>
    <submittedName>
        <fullName evidence="8">Cyclohexanone monooxygenase</fullName>
        <ecNumber evidence="8">1.14.13.22</ecNumber>
    </submittedName>
</protein>
<evidence type="ECO:0000256" key="6">
    <source>
        <dbReference type="ARBA" id="ARBA00023002"/>
    </source>
</evidence>
<evidence type="ECO:0000313" key="9">
    <source>
        <dbReference type="Proteomes" id="UP000000366"/>
    </source>
</evidence>
<dbReference type="RefSeq" id="WP_011831916.1">
    <property type="nucleotide sequence ID" value="NC_008826.1"/>
</dbReference>
<evidence type="ECO:0000256" key="3">
    <source>
        <dbReference type="ARBA" id="ARBA00022630"/>
    </source>
</evidence>
<evidence type="ECO:0000256" key="5">
    <source>
        <dbReference type="ARBA" id="ARBA00022857"/>
    </source>
</evidence>
<dbReference type="GO" id="GO:0050660">
    <property type="term" value="F:flavin adenine dinucleotide binding"/>
    <property type="evidence" value="ECO:0007669"/>
    <property type="project" value="InterPro"/>
</dbReference>
<keyword evidence="7 8" id="KW-0503">Monooxygenase</keyword>
<dbReference type="PANTHER" id="PTHR43098">
    <property type="entry name" value="L-ORNITHINE N(5)-MONOOXYGENASE-RELATED"/>
    <property type="match status" value="1"/>
</dbReference>
<gene>
    <name evidence="8" type="ordered locus">Mpe_B0607</name>
</gene>
<dbReference type="KEGG" id="mpt:Mpe_B0607"/>
<reference evidence="8 9" key="1">
    <citation type="journal article" date="2007" name="J. Bacteriol.">
        <title>Whole-genome analysis of the methyl tert-butyl ether-degrading beta-proteobacterium Methylibium petroleiphilum PM1.</title>
        <authorList>
            <person name="Kane S.R."/>
            <person name="Chakicherla A.Y."/>
            <person name="Chain P.S.G."/>
            <person name="Schmidt R."/>
            <person name="Shin M.W."/>
            <person name="Legler T.C."/>
            <person name="Scow K.M."/>
            <person name="Larimer F.W."/>
            <person name="Lucas S.M."/>
            <person name="Richardson P.M."/>
            <person name="Hristova K.R."/>
        </authorList>
    </citation>
    <scope>NUCLEOTIDE SEQUENCE [LARGE SCALE GENOMIC DNA]</scope>
    <source>
        <strain evidence="9">ATCC BAA-1232 / LMG 22953 / PM1</strain>
        <plasmid evidence="8 9">RPME01</plasmid>
    </source>
</reference>
<dbReference type="AlphaFoldDB" id="A2SP82"/>